<dbReference type="PRINTS" id="PR00301">
    <property type="entry name" value="HEATSHOCK70"/>
</dbReference>
<dbReference type="SUPFAM" id="SSF100920">
    <property type="entry name" value="Heat shock protein 70kD (HSP70), peptide-binding domain"/>
    <property type="match status" value="1"/>
</dbReference>
<reference evidence="5 6" key="1">
    <citation type="submission" date="2024-08" db="EMBL/GenBank/DDBJ databases">
        <authorList>
            <person name="Cucini C."/>
            <person name="Frati F."/>
        </authorList>
    </citation>
    <scope>NUCLEOTIDE SEQUENCE [LARGE SCALE GENOMIC DNA]</scope>
</reference>
<proteinExistence type="inferred from homology"/>
<dbReference type="InterPro" id="IPR018181">
    <property type="entry name" value="Heat_shock_70_CS"/>
</dbReference>
<name>A0ABP1RIX6_9HEXA</name>
<evidence type="ECO:0000256" key="3">
    <source>
        <dbReference type="ARBA" id="ARBA00022840"/>
    </source>
</evidence>
<feature type="coiled-coil region" evidence="4">
    <location>
        <begin position="669"/>
        <end position="703"/>
    </location>
</feature>
<organism evidence="5 6">
    <name type="scientific">Orchesella dallaii</name>
    <dbReference type="NCBI Taxonomy" id="48710"/>
    <lineage>
        <taxon>Eukaryota</taxon>
        <taxon>Metazoa</taxon>
        <taxon>Ecdysozoa</taxon>
        <taxon>Arthropoda</taxon>
        <taxon>Hexapoda</taxon>
        <taxon>Collembola</taxon>
        <taxon>Entomobryomorpha</taxon>
        <taxon>Entomobryoidea</taxon>
        <taxon>Orchesellidae</taxon>
        <taxon>Orchesellinae</taxon>
        <taxon>Orchesella</taxon>
    </lineage>
</organism>
<dbReference type="Gene3D" id="2.60.34.10">
    <property type="entry name" value="Substrate Binding Domain Of DNAk, Chain A, domain 1"/>
    <property type="match status" value="1"/>
</dbReference>
<dbReference type="InterPro" id="IPR013126">
    <property type="entry name" value="Hsp_70_fam"/>
</dbReference>
<evidence type="ECO:0008006" key="7">
    <source>
        <dbReference type="Google" id="ProtNLM"/>
    </source>
</evidence>
<evidence type="ECO:0000256" key="1">
    <source>
        <dbReference type="ARBA" id="ARBA00007381"/>
    </source>
</evidence>
<sequence length="793" mass="89268">MSIIGIDFGNYSSFVAVARAGRVEAINNDHSLKATPSYVAFSEKQRILGVLAKNQAISSNLQNTIFGFKRYLARRFEEHRIQADIKRVPFTIVNAGCGYGGVGIRVNYLGRQETFSPEQLTAMLFTKLKETTEKQSKVMNVKDCVISVPSYFTDAERRALLDAAVIAGLHPLQLLNDTTAAALHYGYWKRDLPESDAPSRNVVIMDWSHSAIQVCICAFNQGKLKVLAYHSDTTLGGRELDSILLYYLLSFPPNCECKWKILNDPKRFRMGLLADAEMLKIQMSATTSELPLHANCPMGESRGEKNRISRAIFEKICASMFEGVEEVLRKCLEDSKLGLNDIHSVELLGGSSRIPVVKRIVKKVFGKPPATTVILNETVALGCALQCALLSPHAASRAGFKVSDYDIFDIQPYPINLVWKLPLSDEIAYMEIFPINHPIPSTCNVSFVCQSRKKTAFKVAYSKQDPCSCCSFTYPSKTIGKFILDLNDAYSSNSCMFNLTTSLNIHGIFSVDSATVVELIDNGVNRDKPIVYNLVGIDPPPPAGDEANEQAVALHTPSPPAGTEAMDIDTSDSSGQFSEDEHIRVIANIEVERYSIGFDASELEEMVTNEARMIAEDKKEEKRQALRNSLEEQLYDFRKKLGKEYKKFVDSEGRQELYDYLTGLENWVNQEELQEEKVVNRKLEELQEKVEEVKRREALHLINVTIKAARTFVYEYHSKTPEYAHIDESDMDKVVQYIEDCETWLTEVEVEMEESEGQLPKNAPPLSQLIKEQRYQLNKKIHPILNTPKPMSP</sequence>
<dbReference type="InterPro" id="IPR043129">
    <property type="entry name" value="ATPase_NBD"/>
</dbReference>
<dbReference type="Gene3D" id="1.20.1270.10">
    <property type="match status" value="1"/>
</dbReference>
<dbReference type="EMBL" id="CAXLJM020000075">
    <property type="protein sequence ID" value="CAL8128984.1"/>
    <property type="molecule type" value="Genomic_DNA"/>
</dbReference>
<dbReference type="Gene3D" id="3.90.640.10">
    <property type="entry name" value="Actin, Chain A, domain 4"/>
    <property type="match status" value="1"/>
</dbReference>
<dbReference type="Proteomes" id="UP001642540">
    <property type="component" value="Unassembled WGS sequence"/>
</dbReference>
<dbReference type="PROSITE" id="PS01036">
    <property type="entry name" value="HSP70_3"/>
    <property type="match status" value="1"/>
</dbReference>
<comment type="caution">
    <text evidence="5">The sequence shown here is derived from an EMBL/GenBank/DDBJ whole genome shotgun (WGS) entry which is preliminary data.</text>
</comment>
<dbReference type="InterPro" id="IPR029047">
    <property type="entry name" value="HSP70_peptide-bd_sf"/>
</dbReference>
<dbReference type="PANTHER" id="PTHR45639:SF4">
    <property type="entry name" value="HSC70CB, ISOFORM G"/>
    <property type="match status" value="1"/>
</dbReference>
<dbReference type="SUPFAM" id="SSF100934">
    <property type="entry name" value="Heat shock protein 70kD (HSP70), C-terminal subdomain"/>
    <property type="match status" value="1"/>
</dbReference>
<evidence type="ECO:0000256" key="4">
    <source>
        <dbReference type="SAM" id="Coils"/>
    </source>
</evidence>
<accession>A0ABP1RIX6</accession>
<keyword evidence="6" id="KW-1185">Reference proteome</keyword>
<dbReference type="PANTHER" id="PTHR45639">
    <property type="entry name" value="HSC70CB, ISOFORM G-RELATED"/>
    <property type="match status" value="1"/>
</dbReference>
<evidence type="ECO:0000313" key="6">
    <source>
        <dbReference type="Proteomes" id="UP001642540"/>
    </source>
</evidence>
<keyword evidence="4" id="KW-0175">Coiled coil</keyword>
<dbReference type="Pfam" id="PF00012">
    <property type="entry name" value="HSP70"/>
    <property type="match status" value="2"/>
</dbReference>
<dbReference type="InterPro" id="IPR029048">
    <property type="entry name" value="HSP70_C_sf"/>
</dbReference>
<evidence type="ECO:0000256" key="2">
    <source>
        <dbReference type="ARBA" id="ARBA00022741"/>
    </source>
</evidence>
<dbReference type="Gene3D" id="3.30.420.40">
    <property type="match status" value="2"/>
</dbReference>
<evidence type="ECO:0000313" key="5">
    <source>
        <dbReference type="EMBL" id="CAL8128984.1"/>
    </source>
</evidence>
<keyword evidence="3" id="KW-0067">ATP-binding</keyword>
<dbReference type="Gene3D" id="3.30.30.30">
    <property type="match status" value="1"/>
</dbReference>
<dbReference type="SUPFAM" id="SSF53067">
    <property type="entry name" value="Actin-like ATPase domain"/>
    <property type="match status" value="2"/>
</dbReference>
<protein>
    <recommendedName>
        <fullName evidence="7">Heat shock 70 kDa protein 4L</fullName>
    </recommendedName>
</protein>
<gene>
    <name evidence="5" type="ORF">ODALV1_LOCUS22743</name>
</gene>
<keyword evidence="2" id="KW-0547">Nucleotide-binding</keyword>
<comment type="similarity">
    <text evidence="1">Belongs to the heat shock protein 70 family.</text>
</comment>